<reference evidence="1 2" key="1">
    <citation type="submission" date="2018-10" db="EMBL/GenBank/DDBJ databases">
        <title>Natronolimnobius sp. XQ-INN 246 isolated from Inner Mongolia Autonomous Region of China.</title>
        <authorList>
            <person name="Xue Q."/>
        </authorList>
    </citation>
    <scope>NUCLEOTIDE SEQUENCE [LARGE SCALE GENOMIC DNA]</scope>
    <source>
        <strain evidence="1 2">XQ-INN 246</strain>
    </source>
</reference>
<dbReference type="SUPFAM" id="SSF100950">
    <property type="entry name" value="NagB/RpiA/CoA transferase-like"/>
    <property type="match status" value="1"/>
</dbReference>
<dbReference type="Gene3D" id="3.40.1080.10">
    <property type="entry name" value="Glutaconate Coenzyme A-transferase"/>
    <property type="match status" value="1"/>
</dbReference>
<dbReference type="SMART" id="SM00882">
    <property type="entry name" value="CoA_trans"/>
    <property type="match status" value="1"/>
</dbReference>
<protein>
    <recommendedName>
        <fullName evidence="3">CoA-transferase</fullName>
    </recommendedName>
</protein>
<dbReference type="GO" id="GO:0008410">
    <property type="term" value="F:CoA-transferase activity"/>
    <property type="evidence" value="ECO:0007669"/>
    <property type="project" value="InterPro"/>
</dbReference>
<evidence type="ECO:0000313" key="1">
    <source>
        <dbReference type="EMBL" id="THE65609.1"/>
    </source>
</evidence>
<dbReference type="InterPro" id="IPR004165">
    <property type="entry name" value="CoA_trans_fam_I"/>
</dbReference>
<gene>
    <name evidence="1" type="ORF">D8Y22_06660</name>
</gene>
<dbReference type="Pfam" id="PF01144">
    <property type="entry name" value="CoA_trans"/>
    <property type="match status" value="1"/>
</dbReference>
<sequence length="269" mass="28881">MAADHVARLADGGLVVTARATHDPAPETECTVAEVMTWAIVRRLEDIGVAFQGFASPLPTVALRVARERTGVTHLSASGAVDGEPAAMPLSTEDAHLLEGASAQFTSPEAFDLAARGGVDVMFVGGAQIDRHGRLNNTVAGSWAEPTVKFGGGGGTGSLLGLVEEAWAWRTEHRPRSLPADVDFVTATGNLSYLITPLCEFERRNGELQVVSIHPGVSRERIRERTGWDVQFGPIERTPIPDADQRALIERVDPNRVRRSGFETLSALE</sequence>
<name>A0A4S3TMW0_9EURY</name>
<evidence type="ECO:0008006" key="3">
    <source>
        <dbReference type="Google" id="ProtNLM"/>
    </source>
</evidence>
<organism evidence="1 2">
    <name type="scientific">Salinadaptatus halalkaliphilus</name>
    <dbReference type="NCBI Taxonomy" id="2419781"/>
    <lineage>
        <taxon>Archaea</taxon>
        <taxon>Methanobacteriati</taxon>
        <taxon>Methanobacteriota</taxon>
        <taxon>Stenosarchaea group</taxon>
        <taxon>Halobacteria</taxon>
        <taxon>Halobacteriales</taxon>
        <taxon>Natrialbaceae</taxon>
        <taxon>Salinadaptatus</taxon>
    </lineage>
</organism>
<accession>A0A4S3TMW0</accession>
<dbReference type="InterPro" id="IPR037171">
    <property type="entry name" value="NagB/RpiA_transferase-like"/>
</dbReference>
<dbReference type="PANTHER" id="PTHR43293">
    <property type="entry name" value="ACETATE COA-TRANSFERASE YDIF"/>
    <property type="match status" value="1"/>
</dbReference>
<dbReference type="PANTHER" id="PTHR43293:SF3">
    <property type="entry name" value="CHOLESTEROL RING-CLEAVING HYDROLASE IPDB SUBUNIT"/>
    <property type="match status" value="1"/>
</dbReference>
<comment type="caution">
    <text evidence="1">The sequence shown here is derived from an EMBL/GenBank/DDBJ whole genome shotgun (WGS) entry which is preliminary data.</text>
</comment>
<dbReference type="EMBL" id="RBZW01000018">
    <property type="protein sequence ID" value="THE65609.1"/>
    <property type="molecule type" value="Genomic_DNA"/>
</dbReference>
<dbReference type="AlphaFoldDB" id="A0A4S3TMW0"/>
<evidence type="ECO:0000313" key="2">
    <source>
        <dbReference type="Proteomes" id="UP000318864"/>
    </source>
</evidence>
<proteinExistence type="predicted"/>
<dbReference type="Proteomes" id="UP000318864">
    <property type="component" value="Unassembled WGS sequence"/>
</dbReference>
<keyword evidence="2" id="KW-1185">Reference proteome</keyword>